<reference evidence="2 3" key="1">
    <citation type="submission" date="2016-01" db="EMBL/GenBank/DDBJ databases">
        <title>Draft Genome Sequences of Seven Thermophilic Sporeformers Isolated from Foods.</title>
        <authorList>
            <person name="Berendsen E.M."/>
            <person name="Wells-Bennik M.H."/>
            <person name="Krawcyk A.O."/>
            <person name="De Jong A."/>
            <person name="Holsappel S."/>
            <person name="Eijlander R.T."/>
            <person name="Kuipers O.P."/>
        </authorList>
    </citation>
    <scope>NUCLEOTIDE SEQUENCE [LARGE SCALE GENOMIC DNA]</scope>
    <source>
        <strain evidence="2 3">B4135</strain>
    </source>
</reference>
<evidence type="ECO:0000313" key="3">
    <source>
        <dbReference type="Proteomes" id="UP000075683"/>
    </source>
</evidence>
<dbReference type="STRING" id="301148.B4135_2126"/>
<feature type="compositionally biased region" description="Basic and acidic residues" evidence="1">
    <location>
        <begin position="11"/>
        <end position="25"/>
    </location>
</feature>
<feature type="region of interest" description="Disordered" evidence="1">
    <location>
        <begin position="1"/>
        <end position="40"/>
    </location>
</feature>
<sequence>MARGGGHPFRVKSDEKTLSSAEKKGAVKPFGIGETAAEAQ</sequence>
<evidence type="ECO:0000256" key="1">
    <source>
        <dbReference type="SAM" id="MobiDB-lite"/>
    </source>
</evidence>
<name>A0A150M4R7_9BACI</name>
<proteinExistence type="predicted"/>
<evidence type="ECO:0000313" key="2">
    <source>
        <dbReference type="EMBL" id="KYD19202.1"/>
    </source>
</evidence>
<dbReference type="Proteomes" id="UP000075683">
    <property type="component" value="Unassembled WGS sequence"/>
</dbReference>
<dbReference type="EMBL" id="LQYT01000043">
    <property type="protein sequence ID" value="KYD19202.1"/>
    <property type="molecule type" value="Genomic_DNA"/>
</dbReference>
<comment type="caution">
    <text evidence="2">The sequence shown here is derived from an EMBL/GenBank/DDBJ whole genome shotgun (WGS) entry which is preliminary data.</text>
</comment>
<protein>
    <submittedName>
        <fullName evidence="2">Uncharacterized protein</fullName>
    </submittedName>
</protein>
<accession>A0A150M4R7</accession>
<dbReference type="AlphaFoldDB" id="A0A150M4R7"/>
<gene>
    <name evidence="2" type="ORF">B4135_2126</name>
</gene>
<organism evidence="2 3">
    <name type="scientific">Caldibacillus debilis</name>
    <dbReference type="NCBI Taxonomy" id="301148"/>
    <lineage>
        <taxon>Bacteria</taxon>
        <taxon>Bacillati</taxon>
        <taxon>Bacillota</taxon>
        <taxon>Bacilli</taxon>
        <taxon>Bacillales</taxon>
        <taxon>Bacillaceae</taxon>
        <taxon>Caldibacillus</taxon>
    </lineage>
</organism>